<sequence>MIKLDILSDPICPWCHIGRAHLFRALEAHAEHPFTLEWHPFQLNPDMPAEGMDRRAYLEGKFGGKEGAVRAYAPVVEAAEAAGLDINFEGIVRTPNTLNAHRLIHWAGLEQRQTPVATALFEAYFEKGQDIGDISTLIGIGAARGMDAGMLERLFATDADASDIAARDAHARERGVTGVPTFVLANQHVLRGAQPPELWGQVIDEIMEQIADAASKQHTASE</sequence>
<dbReference type="Pfam" id="PF01323">
    <property type="entry name" value="DSBA"/>
    <property type="match status" value="1"/>
</dbReference>
<dbReference type="EMBL" id="BPFH01000001">
    <property type="protein sequence ID" value="GIT93998.1"/>
    <property type="molecule type" value="Genomic_DNA"/>
</dbReference>
<evidence type="ECO:0000313" key="3">
    <source>
        <dbReference type="Proteomes" id="UP000786693"/>
    </source>
</evidence>
<organism evidence="2 3">
    <name type="scientific">Jannaschia pagri</name>
    <dbReference type="NCBI Taxonomy" id="2829797"/>
    <lineage>
        <taxon>Bacteria</taxon>
        <taxon>Pseudomonadati</taxon>
        <taxon>Pseudomonadota</taxon>
        <taxon>Alphaproteobacteria</taxon>
        <taxon>Rhodobacterales</taxon>
        <taxon>Roseobacteraceae</taxon>
        <taxon>Jannaschia</taxon>
    </lineage>
</organism>
<proteinExistence type="predicted"/>
<dbReference type="SUPFAM" id="SSF52833">
    <property type="entry name" value="Thioredoxin-like"/>
    <property type="match status" value="1"/>
</dbReference>
<keyword evidence="3" id="KW-1185">Reference proteome</keyword>
<dbReference type="PANTHER" id="PTHR13887">
    <property type="entry name" value="GLUTATHIONE S-TRANSFERASE KAPPA"/>
    <property type="match status" value="1"/>
</dbReference>
<feature type="domain" description="DSBA-like thioredoxin" evidence="1">
    <location>
        <begin position="4"/>
        <end position="198"/>
    </location>
</feature>
<dbReference type="InterPro" id="IPR036249">
    <property type="entry name" value="Thioredoxin-like_sf"/>
</dbReference>
<accession>A0ABQ4NHT5</accession>
<dbReference type="Proteomes" id="UP000786693">
    <property type="component" value="Unassembled WGS sequence"/>
</dbReference>
<evidence type="ECO:0000259" key="1">
    <source>
        <dbReference type="Pfam" id="PF01323"/>
    </source>
</evidence>
<dbReference type="RefSeq" id="WP_220747506.1">
    <property type="nucleotide sequence ID" value="NZ_BPFH01000001.1"/>
</dbReference>
<dbReference type="InterPro" id="IPR001853">
    <property type="entry name" value="DSBA-like_thioredoxin_dom"/>
</dbReference>
<dbReference type="PANTHER" id="PTHR13887:SF41">
    <property type="entry name" value="THIOREDOXIN SUPERFAMILY PROTEIN"/>
    <property type="match status" value="1"/>
</dbReference>
<comment type="caution">
    <text evidence="2">The sequence shown here is derived from an EMBL/GenBank/DDBJ whole genome shotgun (WGS) entry which is preliminary data.</text>
</comment>
<evidence type="ECO:0000313" key="2">
    <source>
        <dbReference type="EMBL" id="GIT93998.1"/>
    </source>
</evidence>
<dbReference type="CDD" id="cd03024">
    <property type="entry name" value="DsbA_FrnE"/>
    <property type="match status" value="1"/>
</dbReference>
<protein>
    <submittedName>
        <fullName evidence="2">Polyketide biosynthesis protein</fullName>
    </submittedName>
</protein>
<gene>
    <name evidence="2" type="ORF">JANAI62_06210</name>
</gene>
<name>A0ABQ4NHT5_9RHOB</name>
<reference evidence="2 3" key="1">
    <citation type="submission" date="2021-05" db="EMBL/GenBank/DDBJ databases">
        <title>Bacteria Genome sequencing.</title>
        <authorList>
            <person name="Takabe Y."/>
            <person name="Nakajima Y."/>
            <person name="Suzuki S."/>
            <person name="Shiozaki T."/>
        </authorList>
    </citation>
    <scope>NUCLEOTIDE SEQUENCE [LARGE SCALE GENOMIC DNA]</scope>
    <source>
        <strain evidence="2 3">AI_62</strain>
    </source>
</reference>
<dbReference type="Gene3D" id="3.40.30.10">
    <property type="entry name" value="Glutaredoxin"/>
    <property type="match status" value="1"/>
</dbReference>